<feature type="chain" id="PRO_5006668643" evidence="1">
    <location>
        <begin position="18"/>
        <end position="756"/>
    </location>
</feature>
<evidence type="ECO:0000313" key="3">
    <source>
        <dbReference type="Proteomes" id="UP000051574"/>
    </source>
</evidence>
<accession>A0A0T6BFH8</accession>
<dbReference type="EMBL" id="LJIG01000923">
    <property type="protein sequence ID" value="KRT86017.1"/>
    <property type="molecule type" value="Genomic_DNA"/>
</dbReference>
<gene>
    <name evidence="2" type="ORF">AMK59_746</name>
</gene>
<dbReference type="AlphaFoldDB" id="A0A0T6BFH8"/>
<keyword evidence="1" id="KW-0732">Signal</keyword>
<protein>
    <submittedName>
        <fullName evidence="2">Uncharacterized protein</fullName>
    </submittedName>
</protein>
<evidence type="ECO:0000256" key="1">
    <source>
        <dbReference type="SAM" id="SignalP"/>
    </source>
</evidence>
<name>A0A0T6BFH8_9SCAR</name>
<proteinExistence type="predicted"/>
<evidence type="ECO:0000313" key="2">
    <source>
        <dbReference type="EMBL" id="KRT86017.1"/>
    </source>
</evidence>
<dbReference type="Proteomes" id="UP000051574">
    <property type="component" value="Unassembled WGS sequence"/>
</dbReference>
<organism evidence="2 3">
    <name type="scientific">Oryctes borbonicus</name>
    <dbReference type="NCBI Taxonomy" id="1629725"/>
    <lineage>
        <taxon>Eukaryota</taxon>
        <taxon>Metazoa</taxon>
        <taxon>Ecdysozoa</taxon>
        <taxon>Arthropoda</taxon>
        <taxon>Hexapoda</taxon>
        <taxon>Insecta</taxon>
        <taxon>Pterygota</taxon>
        <taxon>Neoptera</taxon>
        <taxon>Endopterygota</taxon>
        <taxon>Coleoptera</taxon>
        <taxon>Polyphaga</taxon>
        <taxon>Scarabaeiformia</taxon>
        <taxon>Scarabaeidae</taxon>
        <taxon>Dynastinae</taxon>
        <taxon>Oryctes</taxon>
    </lineage>
</organism>
<sequence>MQMWCIILLVLCRIILPQNVYSEAVSPSNDTLLESKRKTVMCPPIRAKSGNRTLNWRATPLGKRAIPEEPCLDDSEEYITRKCQSSLGRITWSTPDSHCSDDYASSNVTKDLYEHYKKIYYGIEIETTDIEMFFKRFSEFEAIDYTILFNCVNGMATETILDDLTILVNMMSTLENTNKFNLADDIGYTVWERVNSHMKKMSSPQNNITVITPNVIISAWKPFLSNITGIALYNYTEKDYTNSSFVYIYANQTSRSIDRTNLQIAAYIPYEFLEHLINDSVKEVTEFLYIIMSLIKNDTYVGWNLYTVQNVTDIIGVSIPEFCKRNNGTYVKAFFKDSGAGDWIDFGTDYIELSSDPSYTCVLSEISSFGYIYTSPEKEKYFESAKQDYCMRATIIANNTSEITVSQTETGKIAYPESFCIGKTAKIPKAMCLPTGSFVLLSMDESDCNDHPVSNFTYQLYKSATECWNINETQPIINDSNHTDMTSVDKMLLFNIIWCLAEYKVYNNRDDKSVDFIANLYDEAYGFLDEIPKKFIDVTYLSYPLSFYQFLINYKYPDLYLLIKPNLIYFITAPFLQNITGLALYKRGNGTSLLSYEVRYLTPQNTSKIHLTKDSAELAAFIPPNALDKIGENLTADEKIKVCVVITILTSYRFLEVDHKIESHVVGIRHISEKSTNIKIKVYLKTWKADYGRNAGYWSVIKSQPQVITLAFVSANDEDKCEGIEKVTTLQVSDLRNYKFVRRKIKKPKGIDIISQ</sequence>
<comment type="caution">
    <text evidence="2">The sequence shown here is derived from an EMBL/GenBank/DDBJ whole genome shotgun (WGS) entry which is preliminary data.</text>
</comment>
<dbReference type="OrthoDB" id="10037534at2759"/>
<feature type="signal peptide" evidence="1">
    <location>
        <begin position="1"/>
        <end position="17"/>
    </location>
</feature>
<feature type="non-terminal residue" evidence="2">
    <location>
        <position position="756"/>
    </location>
</feature>
<reference evidence="2 3" key="1">
    <citation type="submission" date="2015-09" db="EMBL/GenBank/DDBJ databases">
        <title>Draft genome of the scarab beetle Oryctes borbonicus.</title>
        <authorList>
            <person name="Meyer J.M."/>
            <person name="Markov G.V."/>
            <person name="Baskaran P."/>
            <person name="Herrmann M."/>
            <person name="Sommer R.J."/>
            <person name="Roedelsperger C."/>
        </authorList>
    </citation>
    <scope>NUCLEOTIDE SEQUENCE [LARGE SCALE GENOMIC DNA]</scope>
    <source>
        <strain evidence="2">OB123</strain>
        <tissue evidence="2">Whole animal</tissue>
    </source>
</reference>
<keyword evidence="3" id="KW-1185">Reference proteome</keyword>